<feature type="compositionally biased region" description="Basic and acidic residues" evidence="1">
    <location>
        <begin position="1"/>
        <end position="19"/>
    </location>
</feature>
<evidence type="ECO:0000313" key="2">
    <source>
        <dbReference type="EMBL" id="MCI74709.1"/>
    </source>
</evidence>
<keyword evidence="3" id="KW-1185">Reference proteome</keyword>
<organism evidence="2 3">
    <name type="scientific">Trifolium medium</name>
    <dbReference type="NCBI Taxonomy" id="97028"/>
    <lineage>
        <taxon>Eukaryota</taxon>
        <taxon>Viridiplantae</taxon>
        <taxon>Streptophyta</taxon>
        <taxon>Embryophyta</taxon>
        <taxon>Tracheophyta</taxon>
        <taxon>Spermatophyta</taxon>
        <taxon>Magnoliopsida</taxon>
        <taxon>eudicotyledons</taxon>
        <taxon>Gunneridae</taxon>
        <taxon>Pentapetalae</taxon>
        <taxon>rosids</taxon>
        <taxon>fabids</taxon>
        <taxon>Fabales</taxon>
        <taxon>Fabaceae</taxon>
        <taxon>Papilionoideae</taxon>
        <taxon>50 kb inversion clade</taxon>
        <taxon>NPAAA clade</taxon>
        <taxon>Hologalegina</taxon>
        <taxon>IRL clade</taxon>
        <taxon>Trifolieae</taxon>
        <taxon>Trifolium</taxon>
    </lineage>
</organism>
<name>A0A392UM40_9FABA</name>
<dbReference type="EMBL" id="LXQA010866081">
    <property type="protein sequence ID" value="MCI74709.1"/>
    <property type="molecule type" value="Genomic_DNA"/>
</dbReference>
<feature type="region of interest" description="Disordered" evidence="1">
    <location>
        <begin position="1"/>
        <end position="44"/>
    </location>
</feature>
<accession>A0A392UM40</accession>
<comment type="caution">
    <text evidence="2">The sequence shown here is derived from an EMBL/GenBank/DDBJ whole genome shotgun (WGS) entry which is preliminary data.</text>
</comment>
<dbReference type="Proteomes" id="UP000265520">
    <property type="component" value="Unassembled WGS sequence"/>
</dbReference>
<dbReference type="AlphaFoldDB" id="A0A392UM40"/>
<feature type="non-terminal residue" evidence="2">
    <location>
        <position position="1"/>
    </location>
</feature>
<evidence type="ECO:0000256" key="1">
    <source>
        <dbReference type="SAM" id="MobiDB-lite"/>
    </source>
</evidence>
<sequence>NQTPTEQRKPEGGRVAERKRTSRGGRRWEAADRRRPVVVCGGGS</sequence>
<proteinExistence type="predicted"/>
<protein>
    <submittedName>
        <fullName evidence="2">Uncharacterized protein</fullName>
    </submittedName>
</protein>
<reference evidence="2 3" key="1">
    <citation type="journal article" date="2018" name="Front. Plant Sci.">
        <title>Red Clover (Trifolium pratense) and Zigzag Clover (T. medium) - A Picture of Genomic Similarities and Differences.</title>
        <authorList>
            <person name="Dluhosova J."/>
            <person name="Istvanek J."/>
            <person name="Nedelnik J."/>
            <person name="Repkova J."/>
        </authorList>
    </citation>
    <scope>NUCLEOTIDE SEQUENCE [LARGE SCALE GENOMIC DNA]</scope>
    <source>
        <strain evidence="3">cv. 10/8</strain>
        <tissue evidence="2">Leaf</tissue>
    </source>
</reference>
<feature type="compositionally biased region" description="Basic and acidic residues" evidence="1">
    <location>
        <begin position="26"/>
        <end position="35"/>
    </location>
</feature>
<evidence type="ECO:0000313" key="3">
    <source>
        <dbReference type="Proteomes" id="UP000265520"/>
    </source>
</evidence>